<dbReference type="PANTHER" id="PTHR43395">
    <property type="entry name" value="SENSOR HISTIDINE KINASE CHEA"/>
    <property type="match status" value="1"/>
</dbReference>
<dbReference type="InterPro" id="IPR036061">
    <property type="entry name" value="CheW-like_dom_sf"/>
</dbReference>
<evidence type="ECO:0000259" key="13">
    <source>
        <dbReference type="PROSITE" id="PS50110"/>
    </source>
</evidence>
<feature type="domain" description="Response regulatory" evidence="13">
    <location>
        <begin position="1396"/>
        <end position="1512"/>
    </location>
</feature>
<dbReference type="SUPFAM" id="SSF50341">
    <property type="entry name" value="CheW-like"/>
    <property type="match status" value="1"/>
</dbReference>
<gene>
    <name evidence="16" type="ORF">SAMN06296273_1806</name>
</gene>
<evidence type="ECO:0000256" key="9">
    <source>
        <dbReference type="PROSITE-ProRule" id="PRU00110"/>
    </source>
</evidence>
<protein>
    <recommendedName>
        <fullName evidence="3">Chemotaxis protein CheA</fullName>
        <ecNumber evidence="2">2.7.13.3</ecNumber>
    </recommendedName>
</protein>
<organism evidence="16 17">
    <name type="scientific">Nitrosomonas ureae</name>
    <dbReference type="NCBI Taxonomy" id="44577"/>
    <lineage>
        <taxon>Bacteria</taxon>
        <taxon>Pseudomonadati</taxon>
        <taxon>Pseudomonadota</taxon>
        <taxon>Betaproteobacteria</taxon>
        <taxon>Nitrosomonadales</taxon>
        <taxon>Nitrosomonadaceae</taxon>
        <taxon>Nitrosomonas</taxon>
    </lineage>
</organism>
<evidence type="ECO:0000256" key="8">
    <source>
        <dbReference type="ARBA" id="ARBA00035100"/>
    </source>
</evidence>
<dbReference type="InterPro" id="IPR003594">
    <property type="entry name" value="HATPase_dom"/>
</dbReference>
<evidence type="ECO:0000259" key="14">
    <source>
        <dbReference type="PROSITE" id="PS50851"/>
    </source>
</evidence>
<comment type="catalytic activity">
    <reaction evidence="1">
        <text>ATP + protein L-histidine = ADP + protein N-phospho-L-histidine.</text>
        <dbReference type="EC" id="2.7.13.3"/>
    </reaction>
</comment>
<dbReference type="PROSITE" id="PS50109">
    <property type="entry name" value="HIS_KIN"/>
    <property type="match status" value="1"/>
</dbReference>
<dbReference type="InterPro" id="IPR001789">
    <property type="entry name" value="Sig_transdc_resp-reg_receiver"/>
</dbReference>
<evidence type="ECO:0000256" key="4">
    <source>
        <dbReference type="ARBA" id="ARBA00022553"/>
    </source>
</evidence>
<dbReference type="Pfam" id="PF02518">
    <property type="entry name" value="HATPase_c"/>
    <property type="match status" value="1"/>
</dbReference>
<dbReference type="InterPro" id="IPR004105">
    <property type="entry name" value="CheA-like_dim"/>
</dbReference>
<dbReference type="PROSITE" id="PS50851">
    <property type="entry name" value="CHEW"/>
    <property type="match status" value="1"/>
</dbReference>
<dbReference type="SMART" id="SM00073">
    <property type="entry name" value="HPT"/>
    <property type="match status" value="2"/>
</dbReference>
<dbReference type="InterPro" id="IPR036890">
    <property type="entry name" value="HATPase_C_sf"/>
</dbReference>
<dbReference type="PROSITE" id="PS50894">
    <property type="entry name" value="HPT"/>
    <property type="match status" value="2"/>
</dbReference>
<evidence type="ECO:0000313" key="16">
    <source>
        <dbReference type="EMBL" id="SNX60345.1"/>
    </source>
</evidence>
<name>A0A285BZ37_9PROT</name>
<comment type="function">
    <text evidence="8">Involved in the transmission of sensory signals from the chemoreceptors to the flagellar motors. CheA is autophosphorylated; it can transfer its phosphate group to either CheB or CheY.</text>
</comment>
<evidence type="ECO:0000256" key="3">
    <source>
        <dbReference type="ARBA" id="ARBA00021495"/>
    </source>
</evidence>
<dbReference type="InterPro" id="IPR051315">
    <property type="entry name" value="Bact_Chemotaxis_CheA"/>
</dbReference>
<dbReference type="Gene3D" id="1.20.120.160">
    <property type="entry name" value="HPT domain"/>
    <property type="match status" value="3"/>
</dbReference>
<evidence type="ECO:0000256" key="6">
    <source>
        <dbReference type="ARBA" id="ARBA00022777"/>
    </source>
</evidence>
<dbReference type="CDD" id="cd17546">
    <property type="entry name" value="REC_hyHK_CKI1_RcsC-like"/>
    <property type="match status" value="1"/>
</dbReference>
<keyword evidence="5" id="KW-0808">Transferase</keyword>
<dbReference type="FunFam" id="3.30.565.10:FF:000016">
    <property type="entry name" value="Chemotaxis protein CheA, putative"/>
    <property type="match status" value="1"/>
</dbReference>
<feature type="domain" description="HPt" evidence="15">
    <location>
        <begin position="772"/>
        <end position="875"/>
    </location>
</feature>
<evidence type="ECO:0000256" key="7">
    <source>
        <dbReference type="ARBA" id="ARBA00023012"/>
    </source>
</evidence>
<dbReference type="Gene3D" id="2.30.30.40">
    <property type="entry name" value="SH3 Domains"/>
    <property type="match status" value="1"/>
</dbReference>
<dbReference type="InterPro" id="IPR002545">
    <property type="entry name" value="CheW-lke_dom"/>
</dbReference>
<dbReference type="InterPro" id="IPR004358">
    <property type="entry name" value="Sig_transdc_His_kin-like_C"/>
</dbReference>
<reference evidence="16 17" key="1">
    <citation type="submission" date="2017-08" db="EMBL/GenBank/DDBJ databases">
        <authorList>
            <person name="de Groot N.N."/>
        </authorList>
    </citation>
    <scope>NUCLEOTIDE SEQUENCE [LARGE SCALE GENOMIC DNA]</scope>
    <source>
        <strain evidence="16 17">Nm15</strain>
    </source>
</reference>
<dbReference type="InterPro" id="IPR036641">
    <property type="entry name" value="HPT_dom_sf"/>
</dbReference>
<feature type="domain" description="Histidine kinase" evidence="12">
    <location>
        <begin position="955"/>
        <end position="1235"/>
    </location>
</feature>
<evidence type="ECO:0000256" key="1">
    <source>
        <dbReference type="ARBA" id="ARBA00000085"/>
    </source>
</evidence>
<dbReference type="Pfam" id="PF01627">
    <property type="entry name" value="Hpt"/>
    <property type="match status" value="2"/>
</dbReference>
<dbReference type="Pfam" id="PF00072">
    <property type="entry name" value="Response_reg"/>
    <property type="match status" value="1"/>
</dbReference>
<dbReference type="CDD" id="cd00088">
    <property type="entry name" value="HPT"/>
    <property type="match status" value="2"/>
</dbReference>
<dbReference type="InterPro" id="IPR058661">
    <property type="entry name" value="FimL_2nd"/>
</dbReference>
<accession>A0A285BZ37</accession>
<evidence type="ECO:0000256" key="10">
    <source>
        <dbReference type="PROSITE-ProRule" id="PRU00169"/>
    </source>
</evidence>
<evidence type="ECO:0000256" key="2">
    <source>
        <dbReference type="ARBA" id="ARBA00012438"/>
    </source>
</evidence>
<keyword evidence="4 10" id="KW-0597">Phosphoprotein</keyword>
<dbReference type="GO" id="GO:0005737">
    <property type="term" value="C:cytoplasm"/>
    <property type="evidence" value="ECO:0007669"/>
    <property type="project" value="InterPro"/>
</dbReference>
<dbReference type="SUPFAM" id="SSF47226">
    <property type="entry name" value="Histidine-containing phosphotransfer domain, HPT domain"/>
    <property type="match status" value="4"/>
</dbReference>
<feature type="modified residue" description="Phosphohistidine" evidence="9">
    <location>
        <position position="647"/>
    </location>
</feature>
<dbReference type="PRINTS" id="PR00344">
    <property type="entry name" value="BCTRLSENSOR"/>
</dbReference>
<dbReference type="RefSeq" id="WP_096292944.1">
    <property type="nucleotide sequence ID" value="NZ_LT907782.1"/>
</dbReference>
<evidence type="ECO:0000256" key="5">
    <source>
        <dbReference type="ARBA" id="ARBA00022679"/>
    </source>
</evidence>
<dbReference type="Pfam" id="PF26379">
    <property type="entry name" value="FimL_2nd"/>
    <property type="match status" value="1"/>
</dbReference>
<dbReference type="SUPFAM" id="SSF52172">
    <property type="entry name" value="CheY-like"/>
    <property type="match status" value="1"/>
</dbReference>
<dbReference type="InterPro" id="IPR011006">
    <property type="entry name" value="CheY-like_superfamily"/>
</dbReference>
<feature type="domain" description="HPt" evidence="15">
    <location>
        <begin position="600"/>
        <end position="707"/>
    </location>
</feature>
<dbReference type="PANTHER" id="PTHR43395:SF8">
    <property type="entry name" value="HISTIDINE KINASE"/>
    <property type="match status" value="1"/>
</dbReference>
<dbReference type="Pfam" id="PF01584">
    <property type="entry name" value="CheW"/>
    <property type="match status" value="1"/>
</dbReference>
<dbReference type="SMART" id="SM01231">
    <property type="entry name" value="H-kinase_dim"/>
    <property type="match status" value="1"/>
</dbReference>
<dbReference type="InterPro" id="IPR008207">
    <property type="entry name" value="Sig_transdc_His_kin_Hpt_dom"/>
</dbReference>
<dbReference type="GO" id="GO:0000155">
    <property type="term" value="F:phosphorelay sensor kinase activity"/>
    <property type="evidence" value="ECO:0007669"/>
    <property type="project" value="InterPro"/>
</dbReference>
<dbReference type="EMBL" id="LT907782">
    <property type="protein sequence ID" value="SNX60345.1"/>
    <property type="molecule type" value="Genomic_DNA"/>
</dbReference>
<feature type="modified residue" description="Phosphohistidine" evidence="9">
    <location>
        <position position="819"/>
    </location>
</feature>
<dbReference type="GO" id="GO:0006935">
    <property type="term" value="P:chemotaxis"/>
    <property type="evidence" value="ECO:0007669"/>
    <property type="project" value="UniProtKB-KW"/>
</dbReference>
<evidence type="ECO:0000259" key="12">
    <source>
        <dbReference type="PROSITE" id="PS50109"/>
    </source>
</evidence>
<dbReference type="EC" id="2.7.13.3" evidence="2"/>
<dbReference type="SMART" id="SM00260">
    <property type="entry name" value="CheW"/>
    <property type="match status" value="1"/>
</dbReference>
<keyword evidence="6 16" id="KW-0418">Kinase</keyword>
<keyword evidence="7" id="KW-0902">Two-component regulatory system</keyword>
<evidence type="ECO:0000256" key="11">
    <source>
        <dbReference type="SAM" id="MobiDB-lite"/>
    </source>
</evidence>
<feature type="compositionally biased region" description="Polar residues" evidence="11">
    <location>
        <begin position="893"/>
        <end position="903"/>
    </location>
</feature>
<dbReference type="SMART" id="SM00448">
    <property type="entry name" value="REC"/>
    <property type="match status" value="1"/>
</dbReference>
<evidence type="ECO:0000313" key="17">
    <source>
        <dbReference type="Proteomes" id="UP000242498"/>
    </source>
</evidence>
<feature type="domain" description="CheW-like" evidence="14">
    <location>
        <begin position="1237"/>
        <end position="1372"/>
    </location>
</feature>
<dbReference type="Gene3D" id="3.30.565.10">
    <property type="entry name" value="Histidine kinase-like ATPase, C-terminal domain"/>
    <property type="match status" value="1"/>
</dbReference>
<proteinExistence type="predicted"/>
<dbReference type="Proteomes" id="UP000242498">
    <property type="component" value="Chromosome I"/>
</dbReference>
<feature type="modified residue" description="4-aspartylphosphate" evidence="10">
    <location>
        <position position="1445"/>
    </location>
</feature>
<evidence type="ECO:0000259" key="15">
    <source>
        <dbReference type="PROSITE" id="PS50894"/>
    </source>
</evidence>
<sequence length="1516" mass="169184">MSAQPKLNISAIIGIKDGIYQIFALIDQNLEVYSQHPGNDKLIKDCRDYIHQLDGLLEMLNLTSITLVTEKMEQVIDALIYKKIEMSSPVIDALKQSTKALLFYLNELIDGAEENALRLFPAYRSLMQVYGFENAPESDLFFPQLTEAPALKAQAAHIDAISVRSLAKQLGTEYQAGLLKWLRDPSDQQGLQQMAVAANQIETFPGTTEQCVFWWVAAGFLEDLLHLDSIHIDLTIRRLCGKIEQTIRHLAAGTPGNTAVLMRELLYHLAHSASTGQRIDEIKRSFAWPSLSATGALTFEQSESLNPVLERLRGTLMQTNDIWREFCAGDQESLVSLSEYIDWLLHQAQQTECAPLIKLIEAMSNTAAYLHAQPQDMNEELAMEMATALLMIESILDDFYKLPPELSHQVDVLVSRLQSVTAGDVNISELPALPFFNALESNTQDKDLLAQVAQEILTNLAQIESILDKFFFEPGERSGLPLLTGLFKQISGALVMLQLERAQTLLKLCQNLVERLLEPNYEIIESEQILLVDGLSSLGFFIEALRSGQPDCIQIIEEALALFQMTEAQKEALSTNSHNITLRAIDAEPEAEAVRTEKTNTDMDSELLEIFLEEADQVLAEMTCDLQRFCDDPADRDALSSLRRAFHTLKGSGRMVKLEEMSDVAWNLEQVLNHWLDEQRPVTGQLMDLITRVHQAYAGWCRGLREQGTVHVDAKGLLLAAKELLAQRAESGTMSAAVDADEPAVKSGKLTVLPESSPRPALAGSAPLSDAAGQIDPEVFQAFLEETYDIIPQIGSKLRAWRMLPEDDDIHRAMLRLLHTLKGSARMAGAVLLGDLIHSMESHVEAAFHERSISDAALNQLESEFDIISSQIEQLQSMSAPAVSEPIDIPNVADSSEQNQASPEKTDLLQSKAILRINSELIDRLMNDSGEASILRSGVEAQLNSFKQSLQDLAESTHRLHDQLREVEIQAETQMQSHLAQQHENQHAFDPLEFDRFSRLQELTRLMAESVDDIITVQKSLRTTHHAAEESVAQQSVINRRLQQSLLQIRTLPFSNYAERYYRIVRQVAEDMGKRVHLEILGAEVEIDRNVLEKINPPLEHLLRNAIAHGIEEPTQRQQMAKPETGKITLQLRQEGNEVIITLSDDGRGLNLSRIREEGQRLGLIRENEALDDDAIASLIFAQGLSTTDSVTGIAGRGIGLDVVRNEILMLSGRISVHSVLHQGTSFTMSLPLTLSVAQTFMIRTGKQTYAIPAFIVEHHREFDPEELKKIYQDHCVEFNGKKYPFSHLAHLLGESDHNPEIVRHNPVLFLHSGTQYLAIHADEFLGDTEVVIKNTGSQLAHAPGIEGATITGDGEIILILNPVKLMQRSDVQKTLSTQAPELTAVTQKKSVKTPTIMVVDDSLTVRKVTCRLLEREGCDVVIAKNGIEAIESLQEIIPDVMLIDLEMPKMNGFELIEKIRANPETAHIPMIIISSRTAEKHRKIAKDLGVDIFLGKPYKEEELLNHLSGLVRNKA</sequence>
<dbReference type="PROSITE" id="PS50110">
    <property type="entry name" value="RESPONSE_REGULATORY"/>
    <property type="match status" value="1"/>
</dbReference>
<dbReference type="SMART" id="SM00387">
    <property type="entry name" value="HATPase_c"/>
    <property type="match status" value="1"/>
</dbReference>
<dbReference type="SUPFAM" id="SSF55874">
    <property type="entry name" value="ATPase domain of HSP90 chaperone/DNA topoisomerase II/histidine kinase"/>
    <property type="match status" value="1"/>
</dbReference>
<feature type="region of interest" description="Disordered" evidence="11">
    <location>
        <begin position="886"/>
        <end position="905"/>
    </location>
</feature>
<dbReference type="Gene3D" id="3.40.50.2300">
    <property type="match status" value="1"/>
</dbReference>
<dbReference type="InterPro" id="IPR005467">
    <property type="entry name" value="His_kinase_dom"/>
</dbReference>
<dbReference type="OrthoDB" id="9803176at2"/>